<sequence>MNTSIWHNKTHLKTVVEWLAYEVERTRIIKVGRKLTANRWFSGLTNIVTEYLFLPVEWKQDEHGGTATFLDKATASLKSLHGRFAILCADYIIDLNAKYVDNIAWEIEIVDHEYDNFYSNFGFVLVDPNTNKPQIRNWNWFINQNAGFVFFIFIHLFISKK</sequence>
<evidence type="ECO:0000313" key="3">
    <source>
        <dbReference type="Proteomes" id="UP000023152"/>
    </source>
</evidence>
<accession>X6N8Z6</accession>
<name>X6N8Z6_RETFI</name>
<comment type="caution">
    <text evidence="2">The sequence shown here is derived from an EMBL/GenBank/DDBJ whole genome shotgun (WGS) entry which is preliminary data.</text>
</comment>
<evidence type="ECO:0000313" key="2">
    <source>
        <dbReference type="EMBL" id="ETO22511.1"/>
    </source>
</evidence>
<proteinExistence type="predicted"/>
<keyword evidence="1" id="KW-1133">Transmembrane helix</keyword>
<dbReference type="EMBL" id="ASPP01010669">
    <property type="protein sequence ID" value="ETO22511.1"/>
    <property type="molecule type" value="Genomic_DNA"/>
</dbReference>
<gene>
    <name evidence="2" type="ORF">RFI_14688</name>
</gene>
<organism evidence="2 3">
    <name type="scientific">Reticulomyxa filosa</name>
    <dbReference type="NCBI Taxonomy" id="46433"/>
    <lineage>
        <taxon>Eukaryota</taxon>
        <taxon>Sar</taxon>
        <taxon>Rhizaria</taxon>
        <taxon>Retaria</taxon>
        <taxon>Foraminifera</taxon>
        <taxon>Monothalamids</taxon>
        <taxon>Reticulomyxidae</taxon>
        <taxon>Reticulomyxa</taxon>
    </lineage>
</organism>
<dbReference type="AlphaFoldDB" id="X6N8Z6"/>
<reference evidence="2 3" key="1">
    <citation type="journal article" date="2013" name="Curr. Biol.">
        <title>The Genome of the Foraminiferan Reticulomyxa filosa.</title>
        <authorList>
            <person name="Glockner G."/>
            <person name="Hulsmann N."/>
            <person name="Schleicher M."/>
            <person name="Noegel A.A."/>
            <person name="Eichinger L."/>
            <person name="Gallinger C."/>
            <person name="Pawlowski J."/>
            <person name="Sierra R."/>
            <person name="Euteneuer U."/>
            <person name="Pillet L."/>
            <person name="Moustafa A."/>
            <person name="Platzer M."/>
            <person name="Groth M."/>
            <person name="Szafranski K."/>
            <person name="Schliwa M."/>
        </authorList>
    </citation>
    <scope>NUCLEOTIDE SEQUENCE [LARGE SCALE GENOMIC DNA]</scope>
</reference>
<keyword evidence="3" id="KW-1185">Reference proteome</keyword>
<dbReference type="Proteomes" id="UP000023152">
    <property type="component" value="Unassembled WGS sequence"/>
</dbReference>
<feature type="transmembrane region" description="Helical" evidence="1">
    <location>
        <begin position="138"/>
        <end position="158"/>
    </location>
</feature>
<keyword evidence="1" id="KW-0472">Membrane</keyword>
<evidence type="ECO:0000256" key="1">
    <source>
        <dbReference type="SAM" id="Phobius"/>
    </source>
</evidence>
<protein>
    <submittedName>
        <fullName evidence="2">Uncharacterized protein</fullName>
    </submittedName>
</protein>
<keyword evidence="1" id="KW-0812">Transmembrane</keyword>